<sequence length="251" mass="28262">MTDFKNDEERLSAYLDGEMTPEERAEFEERLENDPALADRAAGWGNTDELLQSLVPMPSETHMQGLMAANSPSEPRWAKRHIAAALLTFVIGGAGGYGAHQMVAPDPQILVVQATMDATAAHRLFTAEARHAVEVRAEETDHLETWLAKRMGREMTVPQLDDHGFTFVGGRMLPFDDKAAAQYMYETPEGERLTLFMARTDEDVQTSFRFLKDQDLNTIRWQEGPWVFVVIAPLEKEELSPIATKMHDTLI</sequence>
<feature type="domain" description="Putative zinc-finger" evidence="2">
    <location>
        <begin position="8"/>
        <end position="29"/>
    </location>
</feature>
<name>A0A0P1IMJ4_9RHOB</name>
<keyword evidence="4" id="KW-1185">Reference proteome</keyword>
<feature type="compositionally biased region" description="Basic and acidic residues" evidence="1">
    <location>
        <begin position="1"/>
        <end position="11"/>
    </location>
</feature>
<dbReference type="InterPro" id="IPR041916">
    <property type="entry name" value="Anti_sigma_zinc_sf"/>
</dbReference>
<evidence type="ECO:0000313" key="3">
    <source>
        <dbReference type="EMBL" id="CUK24860.1"/>
    </source>
</evidence>
<dbReference type="RefSeq" id="WP_058313875.1">
    <property type="nucleotide sequence ID" value="NZ_CYTO01000003.1"/>
</dbReference>
<evidence type="ECO:0000256" key="1">
    <source>
        <dbReference type="SAM" id="MobiDB-lite"/>
    </source>
</evidence>
<proteinExistence type="predicted"/>
<dbReference type="Proteomes" id="UP000051184">
    <property type="component" value="Unassembled WGS sequence"/>
</dbReference>
<reference evidence="4" key="1">
    <citation type="submission" date="2015-09" db="EMBL/GenBank/DDBJ databases">
        <authorList>
            <person name="Rodrigo-Torres Lidia"/>
            <person name="Arahal R.David."/>
        </authorList>
    </citation>
    <scope>NUCLEOTIDE SEQUENCE [LARGE SCALE GENOMIC DNA]</scope>
    <source>
        <strain evidence="4">CECT 5114</strain>
    </source>
</reference>
<feature type="compositionally biased region" description="Basic and acidic residues" evidence="1">
    <location>
        <begin position="21"/>
        <end position="30"/>
    </location>
</feature>
<dbReference type="AlphaFoldDB" id="A0A0P1IMJ4"/>
<dbReference type="STRING" id="1715691.TA5113_00144"/>
<accession>A0A0P1IMJ4</accession>
<dbReference type="OrthoDB" id="7187254at2"/>
<evidence type="ECO:0000313" key="4">
    <source>
        <dbReference type="Proteomes" id="UP000051184"/>
    </source>
</evidence>
<protein>
    <submittedName>
        <fullName evidence="3">Putative anti-sigmaE protein</fullName>
    </submittedName>
</protein>
<dbReference type="Pfam" id="PF13490">
    <property type="entry name" value="zf-HC2"/>
    <property type="match status" value="1"/>
</dbReference>
<organism evidence="3 4">
    <name type="scientific">Cognatishimia activa</name>
    <dbReference type="NCBI Taxonomy" id="1715691"/>
    <lineage>
        <taxon>Bacteria</taxon>
        <taxon>Pseudomonadati</taxon>
        <taxon>Pseudomonadota</taxon>
        <taxon>Alphaproteobacteria</taxon>
        <taxon>Rhodobacterales</taxon>
        <taxon>Paracoccaceae</taxon>
        <taxon>Cognatishimia</taxon>
    </lineage>
</organism>
<feature type="region of interest" description="Disordered" evidence="1">
    <location>
        <begin position="1"/>
        <end position="30"/>
    </location>
</feature>
<evidence type="ECO:0000259" key="2">
    <source>
        <dbReference type="Pfam" id="PF13490"/>
    </source>
</evidence>
<gene>
    <name evidence="3" type="ORF">TA5114_00647</name>
</gene>
<dbReference type="EMBL" id="CYUE01000003">
    <property type="protein sequence ID" value="CUK24860.1"/>
    <property type="molecule type" value="Genomic_DNA"/>
</dbReference>
<dbReference type="InterPro" id="IPR027383">
    <property type="entry name" value="Znf_put"/>
</dbReference>
<dbReference type="Gene3D" id="1.10.10.1320">
    <property type="entry name" value="Anti-sigma factor, zinc-finger domain"/>
    <property type="match status" value="1"/>
</dbReference>